<dbReference type="Pfam" id="PF03425">
    <property type="entry name" value="CBM_11"/>
    <property type="match status" value="1"/>
</dbReference>
<evidence type="ECO:0000256" key="6">
    <source>
        <dbReference type="SAM" id="SignalP"/>
    </source>
</evidence>
<evidence type="ECO:0000256" key="5">
    <source>
        <dbReference type="SAM" id="MobiDB-lite"/>
    </source>
</evidence>
<dbReference type="EMBL" id="JACZDF010000002">
    <property type="protein sequence ID" value="MBD9699030.1"/>
    <property type="molecule type" value="Genomic_DNA"/>
</dbReference>
<keyword evidence="6" id="KW-0732">Signal</keyword>
<dbReference type="SUPFAM" id="SSF51445">
    <property type="entry name" value="(Trans)glycosidases"/>
    <property type="match status" value="1"/>
</dbReference>
<evidence type="ECO:0000256" key="3">
    <source>
        <dbReference type="ARBA" id="ARBA00023295"/>
    </source>
</evidence>
<keyword evidence="3 4" id="KW-0326">Glycosidase</keyword>
<feature type="chain" id="PRO_5046856004" evidence="6">
    <location>
        <begin position="32"/>
        <end position="1411"/>
    </location>
</feature>
<feature type="compositionally biased region" description="Low complexity" evidence="5">
    <location>
        <begin position="1083"/>
        <end position="1114"/>
    </location>
</feature>
<gene>
    <name evidence="8" type="ORF">IGS67_05900</name>
</gene>
<sequence>MQTAFQRATRHGVAVIAAAALALTGAGVAVAAPDDTPGAGLRVADPGASAQTLSLFDYLADSGRGGILFGQQHAVTESYSPATTGPDGESLRSDVYAGLSDLPAVFGFDTLALRGEEKPGVEGASSEENVANLAAAFVRADALGAIPTLSAHMPNFVTGGRYNDTEGRVVSQILPGGEKNADYNAYLDLIAATAKSSERTDGTLVPIIFRPFHESNGSWFWWGAAHTSSGEIQEIFRYTVEYLRDVKGVNNFLYSWSPNGTFAGDASRYLATYPGDDFVDILGYDAYEGSEGGGTAAWSATIVNDLRMIVTQAEARGKVAAFTEFGRNGDRAITASGNAEIEFFTTLFDAIHSDSVASKIAYMQTWANFPGQYYVPPPAYGEVDAHDMWADFAEFAADDATLFASDLDLADVHGRTVTAAPHASALRLVSPAAGVRITDTTVTVRAKATGPGADTATATFTALGTNVPLTLDAATGFLTGTWEIDPADLSNATRSVTLTGTVGGEEFSDDTLVVLGDLPTFPRGTIDDFEGYGDDDALRAAWTTNNAGSEIIALADRGSDGQGVTYSYDFTSRSYQGFGRAYAPAQNFSGFEGLGLTVGSDGSGHKLVVQIKAGGISFEAYPSLATAGTTDVQIPWTEFAPAPWDTANAGAQLTQTRLARVTEYFTYLNDGGESLPRTGDLVIDDIVAYGEGEFVDPGTGAVEPALVDNFDSYEDTAALQAAWGNNGIQEWGDGLQMELAPERGTDGSNAAAFVFDLTDTGLQRDSRWYGGTDWAGRTHFSGRIDVDGATQGLLVQFRTPSNPGGGEDWFWNLPVVVNPGEGWQDFSLAFDDAVVSWPEGVDPDARPTATQLARINEVMLGVTLTDGEGAKTGTIYLDDLRADGATTVPEPEIEDAAARVLDDFESYADDAAVATTWNNRGAQDWADGIQLGLAPTGGSNGSKAGAFRYDLTDRSDNSEAQWLGGASFAGLEGIGLFVDPQGSTQRLVVQVRTPAGDGGDDWFWDLPVTTDGTGPQKVFLSFDDARVTYPAGVADSERLTKKQLASIMEFVLRVDRLDDAAPTGTILIDDLRVGAPAGDEGPIETGPTPTPTETGQPTPTPTETSKPTPTPTETSKPEPTETSKPSAAASTVKLSPAMLTTRAGVRPTWTVTVKSAGAVDGGTVTLRAGTTKLGTAKVVRGTAKVKLSAAAVARVGNRNVVASFAGTKTAAAGSAKGTLRVVRATAKVKVTSLKTTVGARPVIKVKVTSTVAPTGRVDVYAGKKKVGTAKVTKGVARVKLAKSVTTKPGKVALTVKYRGSAQVAPKTTKARLAVAKARTRVGVNAPAMKVGQDAYVKVSVRGTGGQRPSGKVVIRFDGRPIATVNLSGTSSKATFTVRVRTSRVGQRTITATYSGNAKLAQATGTDVTTAR</sequence>
<dbReference type="PANTHER" id="PTHR40079:SF4">
    <property type="entry name" value="GH26 DOMAIN-CONTAINING PROTEIN-RELATED"/>
    <property type="match status" value="1"/>
</dbReference>
<accession>A0ABR9DPI7</accession>
<comment type="caution">
    <text evidence="8">The sequence shown here is derived from an EMBL/GenBank/DDBJ whole genome shotgun (WGS) entry which is preliminary data.</text>
</comment>
<feature type="domain" description="GH26" evidence="7">
    <location>
        <begin position="50"/>
        <end position="405"/>
    </location>
</feature>
<dbReference type="Gene3D" id="2.60.40.10">
    <property type="entry name" value="Immunoglobulins"/>
    <property type="match status" value="3"/>
</dbReference>
<dbReference type="Proteomes" id="UP000642107">
    <property type="component" value="Unassembled WGS sequence"/>
</dbReference>
<reference evidence="8 9" key="1">
    <citation type="submission" date="2020-09" db="EMBL/GenBank/DDBJ databases">
        <title>Flavimobilis rhizosphaerae sp. nov., isolated from rhizosphere soil of Spartina alterniflora.</title>
        <authorList>
            <person name="Hanqin C."/>
        </authorList>
    </citation>
    <scope>NUCLEOTIDE SEQUENCE [LARGE SCALE GENOMIC DNA]</scope>
    <source>
        <strain evidence="8 9">GY 10621</strain>
    </source>
</reference>
<feature type="active site" description="Proton donor" evidence="4">
    <location>
        <position position="214"/>
    </location>
</feature>
<dbReference type="InterPro" id="IPR032109">
    <property type="entry name" value="Big_3_5"/>
</dbReference>
<dbReference type="Pfam" id="PF16640">
    <property type="entry name" value="Big_3_5"/>
    <property type="match status" value="1"/>
</dbReference>
<feature type="region of interest" description="Disordered" evidence="5">
    <location>
        <begin position="1071"/>
        <end position="1134"/>
    </location>
</feature>
<evidence type="ECO:0000256" key="1">
    <source>
        <dbReference type="ARBA" id="ARBA00007754"/>
    </source>
</evidence>
<dbReference type="InterPro" id="IPR017853">
    <property type="entry name" value="GH"/>
</dbReference>
<dbReference type="RefSeq" id="WP_192278758.1">
    <property type="nucleotide sequence ID" value="NZ_JACZDF010000002.1"/>
</dbReference>
<evidence type="ECO:0000256" key="2">
    <source>
        <dbReference type="ARBA" id="ARBA00022801"/>
    </source>
</evidence>
<protein>
    <submittedName>
        <fullName evidence="8">Ig-like domain repeat protein</fullName>
    </submittedName>
</protein>
<organism evidence="8 9">
    <name type="scientific">Flavimobilis rhizosphaerae</name>
    <dbReference type="NCBI Taxonomy" id="2775421"/>
    <lineage>
        <taxon>Bacteria</taxon>
        <taxon>Bacillati</taxon>
        <taxon>Actinomycetota</taxon>
        <taxon>Actinomycetes</taxon>
        <taxon>Micrococcales</taxon>
        <taxon>Jonesiaceae</taxon>
        <taxon>Flavimobilis</taxon>
    </lineage>
</organism>
<dbReference type="PROSITE" id="PS51764">
    <property type="entry name" value="GH26"/>
    <property type="match status" value="1"/>
</dbReference>
<dbReference type="InterPro" id="IPR000805">
    <property type="entry name" value="Glyco_hydro_26"/>
</dbReference>
<feature type="active site" description="Nucleophile" evidence="4">
    <location>
        <position position="324"/>
    </location>
</feature>
<feature type="signal peptide" evidence="6">
    <location>
        <begin position="1"/>
        <end position="31"/>
    </location>
</feature>
<dbReference type="PANTHER" id="PTHR40079">
    <property type="entry name" value="MANNAN ENDO-1,4-BETA-MANNOSIDASE E-RELATED"/>
    <property type="match status" value="1"/>
</dbReference>
<evidence type="ECO:0000259" key="7">
    <source>
        <dbReference type="PROSITE" id="PS51764"/>
    </source>
</evidence>
<keyword evidence="9" id="KW-1185">Reference proteome</keyword>
<evidence type="ECO:0000313" key="8">
    <source>
        <dbReference type="EMBL" id="MBD9699030.1"/>
    </source>
</evidence>
<name>A0ABR9DPI7_9MICO</name>
<dbReference type="InterPro" id="IPR005087">
    <property type="entry name" value="CBM11"/>
</dbReference>
<proteinExistence type="inferred from homology"/>
<keyword evidence="2 4" id="KW-0378">Hydrolase</keyword>
<dbReference type="Pfam" id="PF02156">
    <property type="entry name" value="Glyco_hydro_26"/>
    <property type="match status" value="1"/>
</dbReference>
<dbReference type="InterPro" id="IPR022790">
    <property type="entry name" value="GH26_dom"/>
</dbReference>
<dbReference type="Gene3D" id="3.20.20.80">
    <property type="entry name" value="Glycosidases"/>
    <property type="match status" value="1"/>
</dbReference>
<dbReference type="InterPro" id="IPR013783">
    <property type="entry name" value="Ig-like_fold"/>
</dbReference>
<evidence type="ECO:0000256" key="4">
    <source>
        <dbReference type="PROSITE-ProRule" id="PRU01100"/>
    </source>
</evidence>
<dbReference type="SUPFAM" id="SSF49785">
    <property type="entry name" value="Galactose-binding domain-like"/>
    <property type="match status" value="3"/>
</dbReference>
<dbReference type="PRINTS" id="PR00739">
    <property type="entry name" value="GLHYDRLASE26"/>
</dbReference>
<dbReference type="InterPro" id="IPR008979">
    <property type="entry name" value="Galactose-bd-like_sf"/>
</dbReference>
<evidence type="ECO:0000313" key="9">
    <source>
        <dbReference type="Proteomes" id="UP000642107"/>
    </source>
</evidence>
<comment type="similarity">
    <text evidence="1 4">Belongs to the glycosyl hydrolase 26 family.</text>
</comment>